<gene>
    <name evidence="1" type="ORF">P5673_026583</name>
</gene>
<proteinExistence type="predicted"/>
<dbReference type="AlphaFoldDB" id="A0AAD9Q0F4"/>
<protein>
    <submittedName>
        <fullName evidence="1">Uncharacterized protein</fullName>
    </submittedName>
</protein>
<name>A0AAD9Q0F4_ACRCE</name>
<dbReference type="EMBL" id="JARQWQ010000087">
    <property type="protein sequence ID" value="KAK2552487.1"/>
    <property type="molecule type" value="Genomic_DNA"/>
</dbReference>
<organism evidence="1 2">
    <name type="scientific">Acropora cervicornis</name>
    <name type="common">Staghorn coral</name>
    <dbReference type="NCBI Taxonomy" id="6130"/>
    <lineage>
        <taxon>Eukaryota</taxon>
        <taxon>Metazoa</taxon>
        <taxon>Cnidaria</taxon>
        <taxon>Anthozoa</taxon>
        <taxon>Hexacorallia</taxon>
        <taxon>Scleractinia</taxon>
        <taxon>Astrocoeniina</taxon>
        <taxon>Acroporidae</taxon>
        <taxon>Acropora</taxon>
    </lineage>
</organism>
<comment type="caution">
    <text evidence="1">The sequence shown here is derived from an EMBL/GenBank/DDBJ whole genome shotgun (WGS) entry which is preliminary data.</text>
</comment>
<accession>A0AAD9Q0F4</accession>
<sequence>MFGHTLDRNVFWDALLLSARRDNDGLCLKELTPQSMPPENIYEYQEIEEALKVKFVPVCEKNIVTRRMENIFVRELTVKAADEMEIYETYRIGNEIWG</sequence>
<reference evidence="1" key="2">
    <citation type="journal article" date="2023" name="Science">
        <title>Genomic signatures of disease resistance in endangered staghorn corals.</title>
        <authorList>
            <person name="Vollmer S.V."/>
            <person name="Selwyn J.D."/>
            <person name="Despard B.A."/>
            <person name="Roesel C.L."/>
        </authorList>
    </citation>
    <scope>NUCLEOTIDE SEQUENCE</scope>
    <source>
        <strain evidence="1">K2</strain>
    </source>
</reference>
<evidence type="ECO:0000313" key="2">
    <source>
        <dbReference type="Proteomes" id="UP001249851"/>
    </source>
</evidence>
<dbReference type="Proteomes" id="UP001249851">
    <property type="component" value="Unassembled WGS sequence"/>
</dbReference>
<evidence type="ECO:0000313" key="1">
    <source>
        <dbReference type="EMBL" id="KAK2552487.1"/>
    </source>
</evidence>
<reference evidence="1" key="1">
    <citation type="journal article" date="2023" name="G3 (Bethesda)">
        <title>Whole genome assembly and annotation of the endangered Caribbean coral Acropora cervicornis.</title>
        <authorList>
            <person name="Selwyn J.D."/>
            <person name="Vollmer S.V."/>
        </authorList>
    </citation>
    <scope>NUCLEOTIDE SEQUENCE</scope>
    <source>
        <strain evidence="1">K2</strain>
    </source>
</reference>
<keyword evidence="2" id="KW-1185">Reference proteome</keyword>